<reference evidence="2" key="1">
    <citation type="submission" date="2021-09" db="EMBL/GenBank/DDBJ databases">
        <authorList>
            <consortium name="AG Swart"/>
            <person name="Singh M."/>
            <person name="Singh A."/>
            <person name="Seah K."/>
            <person name="Emmerich C."/>
        </authorList>
    </citation>
    <scope>NUCLEOTIDE SEQUENCE</scope>
    <source>
        <strain evidence="2">ATCC30299</strain>
    </source>
</reference>
<protein>
    <submittedName>
        <fullName evidence="2">Uncharacterized protein</fullName>
    </submittedName>
</protein>
<dbReference type="AlphaFoldDB" id="A0AAU9J158"/>
<dbReference type="Proteomes" id="UP001162131">
    <property type="component" value="Unassembled WGS sequence"/>
</dbReference>
<keyword evidence="1" id="KW-1133">Transmembrane helix</keyword>
<comment type="caution">
    <text evidence="2">The sequence shown here is derived from an EMBL/GenBank/DDBJ whole genome shotgun (WGS) entry which is preliminary data.</text>
</comment>
<gene>
    <name evidence="2" type="ORF">BSTOLATCC_MIC14261</name>
</gene>
<keyword evidence="1" id="KW-0812">Transmembrane</keyword>
<dbReference type="EMBL" id="CAJZBQ010000014">
    <property type="protein sequence ID" value="CAG9315506.1"/>
    <property type="molecule type" value="Genomic_DNA"/>
</dbReference>
<keyword evidence="3" id="KW-1185">Reference proteome</keyword>
<organism evidence="2 3">
    <name type="scientific">Blepharisma stoltei</name>
    <dbReference type="NCBI Taxonomy" id="1481888"/>
    <lineage>
        <taxon>Eukaryota</taxon>
        <taxon>Sar</taxon>
        <taxon>Alveolata</taxon>
        <taxon>Ciliophora</taxon>
        <taxon>Postciliodesmatophora</taxon>
        <taxon>Heterotrichea</taxon>
        <taxon>Heterotrichida</taxon>
        <taxon>Blepharismidae</taxon>
        <taxon>Blepharisma</taxon>
    </lineage>
</organism>
<keyword evidence="1" id="KW-0472">Membrane</keyword>
<accession>A0AAU9J158</accession>
<evidence type="ECO:0000313" key="2">
    <source>
        <dbReference type="EMBL" id="CAG9315506.1"/>
    </source>
</evidence>
<evidence type="ECO:0000313" key="3">
    <source>
        <dbReference type="Proteomes" id="UP001162131"/>
    </source>
</evidence>
<feature type="transmembrane region" description="Helical" evidence="1">
    <location>
        <begin position="7"/>
        <end position="29"/>
    </location>
</feature>
<evidence type="ECO:0000256" key="1">
    <source>
        <dbReference type="SAM" id="Phobius"/>
    </source>
</evidence>
<proteinExistence type="predicted"/>
<sequence length="173" mass="19136">MSSSSNSVLLFGLISFIDLVTGLTFWAFLFSCVLKSLIKISTWAEKLFSDPTMGDLELIVEIVAGDCGLFDFLNFRFDPDTDLTLILTLALLPIKFSVGKHSTGSSITGRGIVYLIDFWKESGGLWVVSSAAVRVLAFFNDKLFFSIFVSLSFAPNSDKYCWAIIVVIKFIVS</sequence>
<name>A0AAU9J158_9CILI</name>